<proteinExistence type="predicted"/>
<evidence type="ECO:0000313" key="3">
    <source>
        <dbReference type="Proteomes" id="UP000181860"/>
    </source>
</evidence>
<dbReference type="EMBL" id="CP123735">
    <property type="protein sequence ID" value="WGO85738.1"/>
    <property type="molecule type" value="Genomic_DNA"/>
</dbReference>
<protein>
    <submittedName>
        <fullName evidence="2">Uncharacterized protein</fullName>
    </submittedName>
</protein>
<accession>A0AAX3UDU2</accession>
<reference evidence="2" key="2">
    <citation type="journal article" date="2022" name="Food Funct.">
        <title>Lactobacillus kefiranofaciens ZW18 from Kefir enhances the anti-tumor effect of anti-programmed cell death 1 (PD-1) immunotherapy by modulating the gut microbiota.</title>
        <authorList>
            <person name="Zhao J."/>
            <person name="Wang Y."/>
            <person name="Wang J."/>
            <person name="Lv M."/>
            <person name="Zhou C."/>
            <person name="Jia L."/>
            <person name="Geng W."/>
        </authorList>
    </citation>
    <scope>NUCLEOTIDE SEQUENCE</scope>
    <source>
        <strain evidence="2">ZW18</strain>
    </source>
</reference>
<sequence>MFKNIFEVYAKAIATLFAPVGSLNSILEAALHSNLVADGDTEVKVTSLSTSELSSETINAIQNSMFQDGSKSWLKHIFRVQYHIADSSDNESLDHHIVIADDHVKLDQDKFSVSRYFFYNRRMPHEDDSQCFEFVNAQKLIEIFRFRSLVFKTVSKLSTDQILNSREIKSMFNHLDSNINNFSDVKKAILKKNDLAYAGITRGIYLCNNRFLKQWFNTHNFQRKPNKFRYKLFDAKQALLFGDYSKLTPTFDKFDSLYNNYIDYGNDVINTPLIHVIETWLNDYYLTCLTKVIAFHAFDIKLSNDDISHLFIMEGKKYKRRVRKVNHTVVKSTDKYDLIDHLELDTSAPTQKGSLSKKISQSKDVCSKQLSLF</sequence>
<dbReference type="Proteomes" id="UP000181860">
    <property type="component" value="Unassembled WGS sequence"/>
</dbReference>
<gene>
    <name evidence="2" type="ORF">QEJ78_10585</name>
    <name evidence="1" type="ORF">SAMN02983011_02093</name>
</gene>
<evidence type="ECO:0000313" key="4">
    <source>
        <dbReference type="Proteomes" id="UP001242513"/>
    </source>
</evidence>
<reference evidence="2" key="3">
    <citation type="submission" date="2023-04" db="EMBL/GenBank/DDBJ databases">
        <authorList>
            <person name="Wang Y."/>
        </authorList>
    </citation>
    <scope>NUCLEOTIDE SEQUENCE</scope>
    <source>
        <strain evidence="2">ZW18</strain>
    </source>
</reference>
<dbReference type="AlphaFoldDB" id="A0AAX3UDU2"/>
<dbReference type="Proteomes" id="UP001242513">
    <property type="component" value="Chromosome"/>
</dbReference>
<organism evidence="2 4">
    <name type="scientific">Lactobacillus kefiranofaciens</name>
    <dbReference type="NCBI Taxonomy" id="267818"/>
    <lineage>
        <taxon>Bacteria</taxon>
        <taxon>Bacillati</taxon>
        <taxon>Bacillota</taxon>
        <taxon>Bacilli</taxon>
        <taxon>Lactobacillales</taxon>
        <taxon>Lactobacillaceae</taxon>
        <taxon>Lactobacillus</taxon>
    </lineage>
</organism>
<keyword evidence="3" id="KW-1185">Reference proteome</keyword>
<reference evidence="1 3" key="1">
    <citation type="submission" date="2016-10" db="EMBL/GenBank/DDBJ databases">
        <authorList>
            <person name="Varghese N."/>
            <person name="Submissions S."/>
        </authorList>
    </citation>
    <scope>NUCLEOTIDE SEQUENCE [LARGE SCALE GENOMIC DNA]</scope>
    <source>
        <strain evidence="1 3">ATCC 43761</strain>
    </source>
</reference>
<dbReference type="EMBL" id="FMXC01000037">
    <property type="protein sequence ID" value="SDA67689.1"/>
    <property type="molecule type" value="Genomic_DNA"/>
</dbReference>
<evidence type="ECO:0000313" key="2">
    <source>
        <dbReference type="EMBL" id="WGO85738.1"/>
    </source>
</evidence>
<evidence type="ECO:0000313" key="1">
    <source>
        <dbReference type="EMBL" id="SDA67689.1"/>
    </source>
</evidence>
<name>A0AAX3UDU2_9LACO</name>
<dbReference type="RefSeq" id="WP_013851224.1">
    <property type="nucleotide sequence ID" value="NZ_CP123735.1"/>
</dbReference>